<keyword evidence="3" id="KW-1185">Reference proteome</keyword>
<dbReference type="Pfam" id="PF02984">
    <property type="entry name" value="Cyclin_C"/>
    <property type="match status" value="1"/>
</dbReference>
<dbReference type="InterPro" id="IPR004367">
    <property type="entry name" value="Cyclin_C-dom"/>
</dbReference>
<dbReference type="AlphaFoldDB" id="A0A4P9W5M6"/>
<gene>
    <name evidence="2" type="ORF">BDK51DRAFT_15661</name>
</gene>
<dbReference type="InterPro" id="IPR036915">
    <property type="entry name" value="Cyclin-like_sf"/>
</dbReference>
<dbReference type="OrthoDB" id="3260573at2759"/>
<protein>
    <recommendedName>
        <fullName evidence="1">Cyclin C-terminal domain-containing protein</fullName>
    </recommendedName>
</protein>
<feature type="non-terminal residue" evidence="2">
    <location>
        <position position="1"/>
    </location>
</feature>
<evidence type="ECO:0000313" key="2">
    <source>
        <dbReference type="EMBL" id="RKO87262.1"/>
    </source>
</evidence>
<organism evidence="2 3">
    <name type="scientific">Blyttiomyces helicus</name>
    <dbReference type="NCBI Taxonomy" id="388810"/>
    <lineage>
        <taxon>Eukaryota</taxon>
        <taxon>Fungi</taxon>
        <taxon>Fungi incertae sedis</taxon>
        <taxon>Chytridiomycota</taxon>
        <taxon>Chytridiomycota incertae sedis</taxon>
        <taxon>Chytridiomycetes</taxon>
        <taxon>Chytridiomycetes incertae sedis</taxon>
        <taxon>Blyttiomyces</taxon>
    </lineage>
</organism>
<proteinExistence type="predicted"/>
<feature type="domain" description="Cyclin C-terminal" evidence="1">
    <location>
        <begin position="2"/>
        <end position="48"/>
    </location>
</feature>
<dbReference type="EMBL" id="KZ997554">
    <property type="protein sequence ID" value="RKO87262.1"/>
    <property type="molecule type" value="Genomic_DNA"/>
</dbReference>
<accession>A0A4P9W5M6</accession>
<sequence length="75" mass="8730">DATLVYYSGYSDQELAPCANMLVEYLKKPLKYDSLYKKYTTKKFMKVSPWVKVWISKTQMPLHQGASDDEDDSQL</sequence>
<reference evidence="3" key="1">
    <citation type="journal article" date="2018" name="Nat. Microbiol.">
        <title>Leveraging single-cell genomics to expand the fungal tree of life.</title>
        <authorList>
            <person name="Ahrendt S.R."/>
            <person name="Quandt C.A."/>
            <person name="Ciobanu D."/>
            <person name="Clum A."/>
            <person name="Salamov A."/>
            <person name="Andreopoulos B."/>
            <person name="Cheng J.F."/>
            <person name="Woyke T."/>
            <person name="Pelin A."/>
            <person name="Henrissat B."/>
            <person name="Reynolds N.K."/>
            <person name="Benny G.L."/>
            <person name="Smith M.E."/>
            <person name="James T.Y."/>
            <person name="Grigoriev I.V."/>
        </authorList>
    </citation>
    <scope>NUCLEOTIDE SEQUENCE [LARGE SCALE GENOMIC DNA]</scope>
</reference>
<dbReference type="SUPFAM" id="SSF47954">
    <property type="entry name" value="Cyclin-like"/>
    <property type="match status" value="1"/>
</dbReference>
<evidence type="ECO:0000313" key="3">
    <source>
        <dbReference type="Proteomes" id="UP000269721"/>
    </source>
</evidence>
<dbReference type="Proteomes" id="UP000269721">
    <property type="component" value="Unassembled WGS sequence"/>
</dbReference>
<name>A0A4P9W5M6_9FUNG</name>
<evidence type="ECO:0000259" key="1">
    <source>
        <dbReference type="Pfam" id="PF02984"/>
    </source>
</evidence>
<dbReference type="Gene3D" id="1.10.472.10">
    <property type="entry name" value="Cyclin-like"/>
    <property type="match status" value="1"/>
</dbReference>